<evidence type="ECO:0000313" key="3">
    <source>
        <dbReference type="Proteomes" id="UP000467700"/>
    </source>
</evidence>
<dbReference type="AlphaFoldDB" id="A0A8S0W6U1"/>
<feature type="region of interest" description="Disordered" evidence="1">
    <location>
        <begin position="63"/>
        <end position="106"/>
    </location>
</feature>
<name>A0A8S0W6U1_CYCAE</name>
<evidence type="ECO:0000313" key="2">
    <source>
        <dbReference type="EMBL" id="CAA7265118.1"/>
    </source>
</evidence>
<comment type="caution">
    <text evidence="2">The sequence shown here is derived from an EMBL/GenBank/DDBJ whole genome shotgun (WGS) entry which is preliminary data.</text>
</comment>
<accession>A0A8S0W6U1</accession>
<feature type="compositionally biased region" description="Low complexity" evidence="1">
    <location>
        <begin position="68"/>
        <end position="87"/>
    </location>
</feature>
<evidence type="ECO:0000256" key="1">
    <source>
        <dbReference type="SAM" id="MobiDB-lite"/>
    </source>
</evidence>
<reference evidence="2 3" key="1">
    <citation type="submission" date="2020-01" db="EMBL/GenBank/DDBJ databases">
        <authorList>
            <person name="Gupta K D."/>
        </authorList>
    </citation>
    <scope>NUCLEOTIDE SEQUENCE [LARGE SCALE GENOMIC DNA]</scope>
</reference>
<protein>
    <submittedName>
        <fullName evidence="2">Uncharacterized protein</fullName>
    </submittedName>
</protein>
<organism evidence="2 3">
    <name type="scientific">Cyclocybe aegerita</name>
    <name type="common">Black poplar mushroom</name>
    <name type="synonym">Agrocybe aegerita</name>
    <dbReference type="NCBI Taxonomy" id="1973307"/>
    <lineage>
        <taxon>Eukaryota</taxon>
        <taxon>Fungi</taxon>
        <taxon>Dikarya</taxon>
        <taxon>Basidiomycota</taxon>
        <taxon>Agaricomycotina</taxon>
        <taxon>Agaricomycetes</taxon>
        <taxon>Agaricomycetidae</taxon>
        <taxon>Agaricales</taxon>
        <taxon>Agaricineae</taxon>
        <taxon>Bolbitiaceae</taxon>
        <taxon>Cyclocybe</taxon>
    </lineage>
</organism>
<keyword evidence="3" id="KW-1185">Reference proteome</keyword>
<gene>
    <name evidence="2" type="ORF">AAE3_LOCUS7496</name>
</gene>
<dbReference type="Proteomes" id="UP000467700">
    <property type="component" value="Unassembled WGS sequence"/>
</dbReference>
<sequence>MSCGDFHLSGVVPCSTCLLVPLKHQMQLHSKMISPSRCETDGTLGDGKDSNLKGNHVAAVTGRYFTTPDSPSSPAPSSSEDSLSGPPQRASADSIPRFSVSERLFE</sequence>
<dbReference type="EMBL" id="CACVBS010000047">
    <property type="protein sequence ID" value="CAA7265118.1"/>
    <property type="molecule type" value="Genomic_DNA"/>
</dbReference>
<proteinExistence type="predicted"/>